<dbReference type="RefSeq" id="WP_284304898.1">
    <property type="nucleotide sequence ID" value="NZ_BSUO01000001.1"/>
</dbReference>
<reference evidence="7" key="1">
    <citation type="journal article" date="2019" name="Int. J. Syst. Evol. Microbiol.">
        <title>The Global Catalogue of Microorganisms (GCM) 10K type strain sequencing project: providing services to taxonomists for standard genome sequencing and annotation.</title>
        <authorList>
            <consortium name="The Broad Institute Genomics Platform"/>
            <consortium name="The Broad Institute Genome Sequencing Center for Infectious Disease"/>
            <person name="Wu L."/>
            <person name="Ma J."/>
        </authorList>
    </citation>
    <scope>NUCLEOTIDE SEQUENCE [LARGE SCALE GENOMIC DNA]</scope>
    <source>
        <strain evidence="7">NBRC 113072</strain>
    </source>
</reference>
<dbReference type="PANTHER" id="PTHR11717:SF7">
    <property type="entry name" value="LOW MOLECULAR WEIGHT PHOSPHOTYROSINE PROTEIN PHOSPHATASE"/>
    <property type="match status" value="1"/>
</dbReference>
<comment type="caution">
    <text evidence="6">The sequence shown here is derived from an EMBL/GenBank/DDBJ whole genome shotgun (WGS) entry which is preliminary data.</text>
</comment>
<keyword evidence="7" id="KW-1185">Reference proteome</keyword>
<dbReference type="InterPro" id="IPR036196">
    <property type="entry name" value="Ptyr_pPase_sf"/>
</dbReference>
<dbReference type="InterPro" id="IPR050438">
    <property type="entry name" value="LMW_PTPase"/>
</dbReference>
<dbReference type="CDD" id="cd16343">
    <property type="entry name" value="LMWPTP"/>
    <property type="match status" value="1"/>
</dbReference>
<organism evidence="6 7">
    <name type="scientific">Mobilicoccus caccae</name>
    <dbReference type="NCBI Taxonomy" id="1859295"/>
    <lineage>
        <taxon>Bacteria</taxon>
        <taxon>Bacillati</taxon>
        <taxon>Actinomycetota</taxon>
        <taxon>Actinomycetes</taxon>
        <taxon>Micrococcales</taxon>
        <taxon>Dermatophilaceae</taxon>
        <taxon>Mobilicoccus</taxon>
    </lineage>
</organism>
<name>A0ABQ6IV75_9MICO</name>
<evidence type="ECO:0000259" key="5">
    <source>
        <dbReference type="SMART" id="SM00226"/>
    </source>
</evidence>
<proteinExistence type="inferred from homology"/>
<evidence type="ECO:0000313" key="7">
    <source>
        <dbReference type="Proteomes" id="UP001157126"/>
    </source>
</evidence>
<gene>
    <name evidence="6" type="primary">ptpA</name>
    <name evidence="6" type="ORF">GCM10025883_33910</name>
</gene>
<keyword evidence="4" id="KW-0904">Protein phosphatase</keyword>
<evidence type="ECO:0000256" key="1">
    <source>
        <dbReference type="ARBA" id="ARBA00011063"/>
    </source>
</evidence>
<accession>A0ABQ6IV75</accession>
<sequence length="165" mass="17541">MSGAEPYRVCVVCSGNICRSPMGEVVLRRKLEEAGLGDRVVVDSAGTGDWHVGGGADPRTLTALTAGGYDGSAHRAQQFGETWVNERDLVLVADEGHLRAIRALAAAGDTTHVRLLRSFDPAAVEAGTLEVDDPYYGADDGFDRCLREVEAACDGVVAHLETTLR</sequence>
<feature type="domain" description="Phosphotyrosine protein phosphatase I" evidence="5">
    <location>
        <begin position="7"/>
        <end position="159"/>
    </location>
</feature>
<dbReference type="PRINTS" id="PR00719">
    <property type="entry name" value="LMWPTPASE"/>
</dbReference>
<evidence type="ECO:0000256" key="2">
    <source>
        <dbReference type="ARBA" id="ARBA00013064"/>
    </source>
</evidence>
<evidence type="ECO:0000256" key="3">
    <source>
        <dbReference type="ARBA" id="ARBA00022801"/>
    </source>
</evidence>
<dbReference type="InterPro" id="IPR023485">
    <property type="entry name" value="Ptyr_pPase"/>
</dbReference>
<protein>
    <recommendedName>
        <fullName evidence="2">protein-tyrosine-phosphatase</fullName>
        <ecNumber evidence="2">3.1.3.48</ecNumber>
    </recommendedName>
</protein>
<comment type="similarity">
    <text evidence="1">Belongs to the low molecular weight phosphotyrosine protein phosphatase family.</text>
</comment>
<dbReference type="SUPFAM" id="SSF52788">
    <property type="entry name" value="Phosphotyrosine protein phosphatases I"/>
    <property type="match status" value="1"/>
</dbReference>
<dbReference type="EMBL" id="BSUO01000001">
    <property type="protein sequence ID" value="GMA41346.1"/>
    <property type="molecule type" value="Genomic_DNA"/>
</dbReference>
<keyword evidence="3" id="KW-0378">Hydrolase</keyword>
<dbReference type="InterPro" id="IPR017867">
    <property type="entry name" value="Tyr_phospatase_low_mol_wt"/>
</dbReference>
<dbReference type="PANTHER" id="PTHR11717">
    <property type="entry name" value="LOW MOLECULAR WEIGHT PROTEIN TYROSINE PHOSPHATASE"/>
    <property type="match status" value="1"/>
</dbReference>
<dbReference type="Gene3D" id="3.40.50.2300">
    <property type="match status" value="1"/>
</dbReference>
<dbReference type="Pfam" id="PF01451">
    <property type="entry name" value="LMWPc"/>
    <property type="match status" value="1"/>
</dbReference>
<dbReference type="Proteomes" id="UP001157126">
    <property type="component" value="Unassembled WGS sequence"/>
</dbReference>
<evidence type="ECO:0000313" key="6">
    <source>
        <dbReference type="EMBL" id="GMA41346.1"/>
    </source>
</evidence>
<dbReference type="SMART" id="SM00226">
    <property type="entry name" value="LMWPc"/>
    <property type="match status" value="1"/>
</dbReference>
<dbReference type="EC" id="3.1.3.48" evidence="2"/>
<evidence type="ECO:0000256" key="4">
    <source>
        <dbReference type="ARBA" id="ARBA00022912"/>
    </source>
</evidence>